<evidence type="ECO:0008006" key="3">
    <source>
        <dbReference type="Google" id="ProtNLM"/>
    </source>
</evidence>
<dbReference type="RefSeq" id="WP_015931468.1">
    <property type="nucleotide sequence ID" value="NC_011894.1"/>
</dbReference>
<gene>
    <name evidence="1" type="ordered locus">Mnod_4982</name>
</gene>
<reference evidence="1 2" key="1">
    <citation type="submission" date="2009-01" db="EMBL/GenBank/DDBJ databases">
        <title>Complete sequence of chromosome of Methylobacterium nodulans ORS 2060.</title>
        <authorList>
            <consortium name="US DOE Joint Genome Institute"/>
            <person name="Lucas S."/>
            <person name="Copeland A."/>
            <person name="Lapidus A."/>
            <person name="Glavina del Rio T."/>
            <person name="Dalin E."/>
            <person name="Tice H."/>
            <person name="Bruce D."/>
            <person name="Goodwin L."/>
            <person name="Pitluck S."/>
            <person name="Sims D."/>
            <person name="Brettin T."/>
            <person name="Detter J.C."/>
            <person name="Han C."/>
            <person name="Larimer F."/>
            <person name="Land M."/>
            <person name="Hauser L."/>
            <person name="Kyrpides N."/>
            <person name="Ivanova N."/>
            <person name="Marx C.J."/>
            <person name="Richardson P."/>
        </authorList>
    </citation>
    <scope>NUCLEOTIDE SEQUENCE [LARGE SCALE GENOMIC DNA]</scope>
    <source>
        <strain evidence="2">LMG 21967 / CNCM I-2342 / ORS 2060</strain>
    </source>
</reference>
<dbReference type="OrthoDB" id="9181262at2"/>
<dbReference type="AlphaFoldDB" id="B8IIG2"/>
<dbReference type="InterPro" id="IPR046788">
    <property type="entry name" value="Methyltransf_35"/>
</dbReference>
<dbReference type="Proteomes" id="UP000008207">
    <property type="component" value="Chromosome"/>
</dbReference>
<keyword evidence="2" id="KW-1185">Reference proteome</keyword>
<organism evidence="1 2">
    <name type="scientific">Methylobacterium nodulans (strain LMG 21967 / CNCM I-2342 / ORS 2060)</name>
    <dbReference type="NCBI Taxonomy" id="460265"/>
    <lineage>
        <taxon>Bacteria</taxon>
        <taxon>Pseudomonadati</taxon>
        <taxon>Pseudomonadota</taxon>
        <taxon>Alphaproteobacteria</taxon>
        <taxon>Hyphomicrobiales</taxon>
        <taxon>Methylobacteriaceae</taxon>
        <taxon>Methylobacterium</taxon>
    </lineage>
</organism>
<accession>B8IIG2</accession>
<dbReference type="KEGG" id="mno:Mnod_4982"/>
<dbReference type="STRING" id="460265.Mnod_4982"/>
<dbReference type="Pfam" id="PF20553">
    <property type="entry name" value="Methyltransf_35"/>
    <property type="match status" value="1"/>
</dbReference>
<dbReference type="HOGENOM" id="CLU_074554_0_0_5"/>
<dbReference type="eggNOG" id="ENOG5031JFC">
    <property type="taxonomic scope" value="Bacteria"/>
</dbReference>
<name>B8IIG2_METNO</name>
<dbReference type="EMBL" id="CP001349">
    <property type="protein sequence ID" value="ACL59839.1"/>
    <property type="molecule type" value="Genomic_DNA"/>
</dbReference>
<protein>
    <recommendedName>
        <fullName evidence="3">Three-Cys-motif partner protein TcmP</fullName>
    </recommendedName>
</protein>
<evidence type="ECO:0000313" key="2">
    <source>
        <dbReference type="Proteomes" id="UP000008207"/>
    </source>
</evidence>
<proteinExistence type="predicted"/>
<sequence length="340" mass="38826">MSGSTLPYALRQNKFVDRRIFIELLGRIERYIPLDDHVYISMGGASLEDHRLAHAYLGLTKMLSFDMDDWIIERQKFNTPVDYIKFMKITSGDLIGSFSAVMSGIGFGGNPSAIMWLDFTSPRDLRQQLGEFHKMLVTMQPCDVVRITVNSSANALYQPQIVGGRKETVDVFAPKRLDRLTDRLGEYSPGGLSVADMNDEGVAKIIARAFGNAARKAYPAQSEFIALPLSAVRYADGQQMLSLTVIVLKRLEVKDFLAKTKLANWGLYSQSWQDIHEIAIPYLSLRERMLFNEHIPNAAPHDVFTKLGFLFDDDEGKSNEIFEQYRKYYRYYPQFHHIQT</sequence>
<evidence type="ECO:0000313" key="1">
    <source>
        <dbReference type="EMBL" id="ACL59839.1"/>
    </source>
</evidence>